<proteinExistence type="predicted"/>
<gene>
    <name evidence="1" type="ORF">BpHYR1_012779</name>
</gene>
<organism evidence="1 2">
    <name type="scientific">Brachionus plicatilis</name>
    <name type="common">Marine rotifer</name>
    <name type="synonym">Brachionus muelleri</name>
    <dbReference type="NCBI Taxonomy" id="10195"/>
    <lineage>
        <taxon>Eukaryota</taxon>
        <taxon>Metazoa</taxon>
        <taxon>Spiralia</taxon>
        <taxon>Gnathifera</taxon>
        <taxon>Rotifera</taxon>
        <taxon>Eurotatoria</taxon>
        <taxon>Monogononta</taxon>
        <taxon>Pseudotrocha</taxon>
        <taxon>Ploima</taxon>
        <taxon>Brachionidae</taxon>
        <taxon>Brachionus</taxon>
    </lineage>
</organism>
<name>A0A3M7STR5_BRAPC</name>
<dbReference type="AlphaFoldDB" id="A0A3M7STR5"/>
<accession>A0A3M7STR5</accession>
<sequence length="70" mass="7824">MLHSTGFDCLLNAFFAANLAASDDSTVTKAISLFKYKIFFKQIKAIFHHVIQQTLCPLNLKINGDGHNIK</sequence>
<evidence type="ECO:0000313" key="1">
    <source>
        <dbReference type="EMBL" id="RNA39082.1"/>
    </source>
</evidence>
<dbReference type="EMBL" id="REGN01000792">
    <property type="protein sequence ID" value="RNA39082.1"/>
    <property type="molecule type" value="Genomic_DNA"/>
</dbReference>
<keyword evidence="2" id="KW-1185">Reference proteome</keyword>
<evidence type="ECO:0000313" key="2">
    <source>
        <dbReference type="Proteomes" id="UP000276133"/>
    </source>
</evidence>
<comment type="caution">
    <text evidence="1">The sequence shown here is derived from an EMBL/GenBank/DDBJ whole genome shotgun (WGS) entry which is preliminary data.</text>
</comment>
<dbReference type="Proteomes" id="UP000276133">
    <property type="component" value="Unassembled WGS sequence"/>
</dbReference>
<protein>
    <submittedName>
        <fullName evidence="1">Uncharacterized protein</fullName>
    </submittedName>
</protein>
<reference evidence="1 2" key="1">
    <citation type="journal article" date="2018" name="Sci. Rep.">
        <title>Genomic signatures of local adaptation to the degree of environmental predictability in rotifers.</title>
        <authorList>
            <person name="Franch-Gras L."/>
            <person name="Hahn C."/>
            <person name="Garcia-Roger E.M."/>
            <person name="Carmona M.J."/>
            <person name="Serra M."/>
            <person name="Gomez A."/>
        </authorList>
    </citation>
    <scope>NUCLEOTIDE SEQUENCE [LARGE SCALE GENOMIC DNA]</scope>
    <source>
        <strain evidence="1">HYR1</strain>
    </source>
</reference>
<feature type="non-terminal residue" evidence="1">
    <location>
        <position position="70"/>
    </location>
</feature>